<dbReference type="Proteomes" id="UP001239445">
    <property type="component" value="Unassembled WGS sequence"/>
</dbReference>
<sequence length="282" mass="32169">MSANNQSGTGQLSDHKVAEVGRKVHYAVLNFVIWTFKDYKSEVVSSLYLAYERKPRFLKYLKATTMIPTDYTAVLLDEDEGGAMILEAFLWQVLTYEVLGKYLWVGEADSKLLTKMKATLAPDASMPGQSPRQAHAQWHDWVCQTAKLLRDANQWRNLGDEWKDKLVTDILDVMAHGLSYLDRGRLTTELREIIETALKQDEILSLQKADVRWKYPFSKVFVDDRMSDREQFIGASVDTFGAVRITITPALVKVHKFMEGNMLDATALLKSIVHCHRLYTGC</sequence>
<accession>A0AAJ0BFH6</accession>
<name>A0AAJ0BFH6_9PEZI</name>
<evidence type="ECO:0000313" key="1">
    <source>
        <dbReference type="EMBL" id="KAK1757037.1"/>
    </source>
</evidence>
<gene>
    <name evidence="1" type="ORF">QBC47DRAFT_359514</name>
</gene>
<dbReference type="EMBL" id="MU839831">
    <property type="protein sequence ID" value="KAK1757037.1"/>
    <property type="molecule type" value="Genomic_DNA"/>
</dbReference>
<keyword evidence="2" id="KW-1185">Reference proteome</keyword>
<evidence type="ECO:0000313" key="2">
    <source>
        <dbReference type="Proteomes" id="UP001239445"/>
    </source>
</evidence>
<organism evidence="1 2">
    <name type="scientific">Echria macrotheca</name>
    <dbReference type="NCBI Taxonomy" id="438768"/>
    <lineage>
        <taxon>Eukaryota</taxon>
        <taxon>Fungi</taxon>
        <taxon>Dikarya</taxon>
        <taxon>Ascomycota</taxon>
        <taxon>Pezizomycotina</taxon>
        <taxon>Sordariomycetes</taxon>
        <taxon>Sordariomycetidae</taxon>
        <taxon>Sordariales</taxon>
        <taxon>Schizotheciaceae</taxon>
        <taxon>Echria</taxon>
    </lineage>
</organism>
<dbReference type="AlphaFoldDB" id="A0AAJ0BFH6"/>
<protein>
    <submittedName>
        <fullName evidence="1">Uncharacterized protein</fullName>
    </submittedName>
</protein>
<comment type="caution">
    <text evidence="1">The sequence shown here is derived from an EMBL/GenBank/DDBJ whole genome shotgun (WGS) entry which is preliminary data.</text>
</comment>
<reference evidence="1" key="1">
    <citation type="submission" date="2023-06" db="EMBL/GenBank/DDBJ databases">
        <title>Genome-scale phylogeny and comparative genomics of the fungal order Sordariales.</title>
        <authorList>
            <consortium name="Lawrence Berkeley National Laboratory"/>
            <person name="Hensen N."/>
            <person name="Bonometti L."/>
            <person name="Westerberg I."/>
            <person name="Brannstrom I.O."/>
            <person name="Guillou S."/>
            <person name="Cros-Aarteil S."/>
            <person name="Calhoun S."/>
            <person name="Haridas S."/>
            <person name="Kuo A."/>
            <person name="Mondo S."/>
            <person name="Pangilinan J."/>
            <person name="Riley R."/>
            <person name="Labutti K."/>
            <person name="Andreopoulos B."/>
            <person name="Lipzen A."/>
            <person name="Chen C."/>
            <person name="Yanf M."/>
            <person name="Daum C."/>
            <person name="Ng V."/>
            <person name="Clum A."/>
            <person name="Steindorff A."/>
            <person name="Ohm R."/>
            <person name="Martin F."/>
            <person name="Silar P."/>
            <person name="Natvig D."/>
            <person name="Lalanne C."/>
            <person name="Gautier V."/>
            <person name="Ament-Velasquez S.L."/>
            <person name="Kruys A."/>
            <person name="Hutchinson M.I."/>
            <person name="Powell A.J."/>
            <person name="Barry K."/>
            <person name="Miller A.N."/>
            <person name="Grigoriev I.V."/>
            <person name="Debuchy R."/>
            <person name="Gladieux P."/>
            <person name="Thoren M.H."/>
            <person name="Johannesson H."/>
        </authorList>
    </citation>
    <scope>NUCLEOTIDE SEQUENCE</scope>
    <source>
        <strain evidence="1">PSN4</strain>
    </source>
</reference>
<proteinExistence type="predicted"/>